<feature type="region of interest" description="Disordered" evidence="1">
    <location>
        <begin position="481"/>
        <end position="503"/>
    </location>
</feature>
<evidence type="ECO:0000313" key="2">
    <source>
        <dbReference type="Proteomes" id="UP000504604"/>
    </source>
</evidence>
<dbReference type="Gene3D" id="1.10.340.30">
    <property type="entry name" value="Hypothetical protein, domain 2"/>
    <property type="match status" value="1"/>
</dbReference>
<dbReference type="Gramene" id="SIN_1025969.t">
    <property type="protein sequence ID" value="SIN_1025969.t"/>
    <property type="gene ID" value="SIN_1025969"/>
</dbReference>
<dbReference type="GO" id="GO:0034039">
    <property type="term" value="F:8-oxo-7,8-dihydroguanine DNA N-glycosylase activity"/>
    <property type="evidence" value="ECO:0007669"/>
    <property type="project" value="TreeGrafter"/>
</dbReference>
<dbReference type="SUPFAM" id="SSF48150">
    <property type="entry name" value="DNA-glycosylase"/>
    <property type="match status" value="1"/>
</dbReference>
<dbReference type="GO" id="GO:0005634">
    <property type="term" value="C:nucleus"/>
    <property type="evidence" value="ECO:0007669"/>
    <property type="project" value="TreeGrafter"/>
</dbReference>
<dbReference type="KEGG" id="sind:105172486"/>
<dbReference type="InterPro" id="IPR011257">
    <property type="entry name" value="DNA_glycosylase"/>
</dbReference>
<name>A0A6I9TY07_SESIN</name>
<dbReference type="PANTHER" id="PTHR10242:SF4">
    <property type="entry name" value="OS07G0657600 PROTEIN"/>
    <property type="match status" value="1"/>
</dbReference>
<dbReference type="PANTHER" id="PTHR10242">
    <property type="entry name" value="8-OXOGUANINE DNA GLYCOSYLASE"/>
    <property type="match status" value="1"/>
</dbReference>
<dbReference type="Proteomes" id="UP000504604">
    <property type="component" value="Linkage group LG10"/>
</dbReference>
<protein>
    <submittedName>
        <fullName evidence="3">Uncharacterized protein LOC105172486</fullName>
    </submittedName>
</protein>
<reference evidence="3" key="1">
    <citation type="submission" date="2025-08" db="UniProtKB">
        <authorList>
            <consortium name="RefSeq"/>
        </authorList>
    </citation>
    <scope>IDENTIFICATION</scope>
</reference>
<keyword evidence="2" id="KW-1185">Reference proteome</keyword>
<proteinExistence type="predicted"/>
<dbReference type="RefSeq" id="XP_011092235.1">
    <property type="nucleotide sequence ID" value="XM_011093933.2"/>
</dbReference>
<accession>A0A6I9TY07</accession>
<evidence type="ECO:0000256" key="1">
    <source>
        <dbReference type="SAM" id="MobiDB-lite"/>
    </source>
</evidence>
<dbReference type="OrthoDB" id="4951845at2759"/>
<organism evidence="2 3">
    <name type="scientific">Sesamum indicum</name>
    <name type="common">Oriental sesame</name>
    <name type="synonym">Sesamum orientale</name>
    <dbReference type="NCBI Taxonomy" id="4182"/>
    <lineage>
        <taxon>Eukaryota</taxon>
        <taxon>Viridiplantae</taxon>
        <taxon>Streptophyta</taxon>
        <taxon>Embryophyta</taxon>
        <taxon>Tracheophyta</taxon>
        <taxon>Spermatophyta</taxon>
        <taxon>Magnoliopsida</taxon>
        <taxon>eudicotyledons</taxon>
        <taxon>Gunneridae</taxon>
        <taxon>Pentapetalae</taxon>
        <taxon>asterids</taxon>
        <taxon>lamiids</taxon>
        <taxon>Lamiales</taxon>
        <taxon>Pedaliaceae</taxon>
        <taxon>Sesamum</taxon>
    </lineage>
</organism>
<dbReference type="InterPro" id="IPR052054">
    <property type="entry name" value="Oxidative_DNA_repair_enzyme"/>
</dbReference>
<dbReference type="GO" id="GO:0006285">
    <property type="term" value="P:base-excision repair, AP site formation"/>
    <property type="evidence" value="ECO:0007669"/>
    <property type="project" value="TreeGrafter"/>
</dbReference>
<gene>
    <name evidence="3" type="primary">LOC105172486</name>
</gene>
<dbReference type="AlphaFoldDB" id="A0A6I9TY07"/>
<sequence length="503" mass="56278">MSWEEKAAAAGVLVELPLGDAASNFSLEKAVCSHGLFMMAPNRWDPHSKTLRRPLRLNPDGDETSLMVHISHPTHSADALHLRVFGTHALSPQQQQSLLSQVRRMLRLSEAENRRMNEFHELHKEAKGRGFGRVFRSPTLFEDMVKCILLCNCQWSRTLSMAQALCELQLELQHPLSSAANAMAENGTISSCQTTEMKHFVPKTPAVKESKRRLGVRKCSINLESGYADILAVEAAERKTSSAEISECSQETGKLTPTFTSPDVKDFLQKSDSWQTSTSDLLPLEGPEGKPDSSFVPVLQTLVETEGYAGTAIGNFPSPRELAGLDVKFLARRCSLGYRAARVINLAQQVIEGRIPLTELEYACDTLNLSKYDKLAEKLRAIDGFGPFTCANVLMCMGFYHVVPTDSETIRHLKQVHAKSSTIQTVQGDVEKIYGKYAPFQFLAYWSEIWHFYEEWFGNLSEMHHSSYKLITAANMRPKTNRSKRMKLSPKDMNDGCTKGIEA</sequence>
<dbReference type="InParanoid" id="A0A6I9TY07"/>
<evidence type="ECO:0000313" key="3">
    <source>
        <dbReference type="RefSeq" id="XP_011092235.1"/>
    </source>
</evidence>
<dbReference type="GeneID" id="105172486"/>